<keyword evidence="1" id="KW-0812">Transmembrane</keyword>
<gene>
    <name evidence="2" type="ORF">GRQ65_14275</name>
</gene>
<keyword evidence="1" id="KW-1133">Transmembrane helix</keyword>
<reference evidence="2 3" key="1">
    <citation type="submission" date="2019-12" db="EMBL/GenBank/DDBJ databases">
        <authorList>
            <person name="Kun Z."/>
        </authorList>
    </citation>
    <scope>NUCLEOTIDE SEQUENCE [LARGE SCALE GENOMIC DNA]</scope>
    <source>
        <strain evidence="2 3">YIM 123512</strain>
    </source>
</reference>
<evidence type="ECO:0000256" key="1">
    <source>
        <dbReference type="SAM" id="Phobius"/>
    </source>
</evidence>
<protein>
    <recommendedName>
        <fullName evidence="4">DUF2510 domain-containing protein</fullName>
    </recommendedName>
</protein>
<proteinExistence type="predicted"/>
<dbReference type="AlphaFoldDB" id="A0A6L7F1H8"/>
<comment type="caution">
    <text evidence="2">The sequence shown here is derived from an EMBL/GenBank/DDBJ whole genome shotgun (WGS) entry which is preliminary data.</text>
</comment>
<evidence type="ECO:0008006" key="4">
    <source>
        <dbReference type="Google" id="ProtNLM"/>
    </source>
</evidence>
<keyword evidence="1" id="KW-0472">Membrane</keyword>
<accession>A0A6L7F1H8</accession>
<keyword evidence="3" id="KW-1185">Reference proteome</keyword>
<evidence type="ECO:0000313" key="3">
    <source>
        <dbReference type="Proteomes" id="UP000473325"/>
    </source>
</evidence>
<dbReference type="Proteomes" id="UP000473325">
    <property type="component" value="Unassembled WGS sequence"/>
</dbReference>
<organism evidence="2 3">
    <name type="scientific">Nocardioides flavescens</name>
    <dbReference type="NCBI Taxonomy" id="2691959"/>
    <lineage>
        <taxon>Bacteria</taxon>
        <taxon>Bacillati</taxon>
        <taxon>Actinomycetota</taxon>
        <taxon>Actinomycetes</taxon>
        <taxon>Propionibacteriales</taxon>
        <taxon>Nocardioidaceae</taxon>
        <taxon>Nocardioides</taxon>
    </lineage>
</organism>
<feature type="transmembrane region" description="Helical" evidence="1">
    <location>
        <begin position="110"/>
        <end position="129"/>
    </location>
</feature>
<dbReference type="EMBL" id="WUEK01000008">
    <property type="protein sequence ID" value="MXG90711.1"/>
    <property type="molecule type" value="Genomic_DNA"/>
</dbReference>
<name>A0A6L7F1H8_9ACTN</name>
<sequence length="151" mass="17468">MTTTSAAPRAGRVPRAGAYRWRESRWRRPGVWQRWDGLRWSEAAYAAYPERLHDPRPFSSYEPLPMTRRERLLEIAVELEVLDGADVVHEGADGVVLAHRRRVNHLGHGLLTLLTGGVWGFVWVAMCLARREDRVRWEVDPWGSVWTTSLR</sequence>
<dbReference type="RefSeq" id="WP_160878632.1">
    <property type="nucleotide sequence ID" value="NZ_WUEK01000008.1"/>
</dbReference>
<evidence type="ECO:0000313" key="2">
    <source>
        <dbReference type="EMBL" id="MXG90711.1"/>
    </source>
</evidence>